<evidence type="ECO:0000259" key="2">
    <source>
        <dbReference type="Pfam" id="PF06724"/>
    </source>
</evidence>
<evidence type="ECO:0000313" key="3">
    <source>
        <dbReference type="EMBL" id="UYB35037.1"/>
    </source>
</evidence>
<keyword evidence="1" id="KW-0812">Transmembrane</keyword>
<feature type="transmembrane region" description="Helical" evidence="1">
    <location>
        <begin position="120"/>
        <end position="141"/>
    </location>
</feature>
<feature type="transmembrane region" description="Helical" evidence="1">
    <location>
        <begin position="161"/>
        <end position="182"/>
    </location>
</feature>
<dbReference type="Proteomes" id="UP001063368">
    <property type="component" value="Chromosome"/>
</dbReference>
<protein>
    <submittedName>
        <fullName evidence="3">DUF1206 domain-containing protein</fullName>
    </submittedName>
</protein>
<feature type="transmembrane region" description="Helical" evidence="1">
    <location>
        <begin position="81"/>
        <end position="99"/>
    </location>
</feature>
<name>A0ABY6FPF3_9MICC</name>
<feature type="transmembrane region" description="Helical" evidence="1">
    <location>
        <begin position="203"/>
        <end position="232"/>
    </location>
</feature>
<dbReference type="Pfam" id="PF06724">
    <property type="entry name" value="DUF1206"/>
    <property type="match status" value="3"/>
</dbReference>
<feature type="domain" description="DUF1206" evidence="2">
    <location>
        <begin position="37"/>
        <end position="103"/>
    </location>
</feature>
<reference evidence="3" key="1">
    <citation type="submission" date="2022-09" db="EMBL/GenBank/DDBJ databases">
        <authorList>
            <person name="Li D."/>
            <person name="Cheng J."/>
            <person name="Li Y."/>
        </authorList>
    </citation>
    <scope>NUCLEOTIDE SEQUENCE</scope>
    <source>
        <strain evidence="3">DL</strain>
    </source>
</reference>
<feature type="domain" description="DUF1206" evidence="2">
    <location>
        <begin position="125"/>
        <end position="186"/>
    </location>
</feature>
<keyword evidence="4" id="KW-1185">Reference proteome</keyword>
<evidence type="ECO:0000256" key="1">
    <source>
        <dbReference type="SAM" id="Phobius"/>
    </source>
</evidence>
<dbReference type="EMBL" id="CP106856">
    <property type="protein sequence ID" value="UYB35037.1"/>
    <property type="molecule type" value="Genomic_DNA"/>
</dbReference>
<proteinExistence type="predicted"/>
<keyword evidence="1" id="KW-1133">Transmembrane helix</keyword>
<accession>A0ABY6FPF3</accession>
<evidence type="ECO:0000313" key="4">
    <source>
        <dbReference type="Proteomes" id="UP001063368"/>
    </source>
</evidence>
<keyword evidence="1" id="KW-0472">Membrane</keyword>
<gene>
    <name evidence="3" type="ORF">N9A08_10355</name>
</gene>
<dbReference type="RefSeq" id="WP_263127104.1">
    <property type="nucleotide sequence ID" value="NZ_CP106856.1"/>
</dbReference>
<feature type="transmembrane region" description="Helical" evidence="1">
    <location>
        <begin position="252"/>
        <end position="275"/>
    </location>
</feature>
<feature type="domain" description="DUF1206" evidence="2">
    <location>
        <begin position="211"/>
        <end position="280"/>
    </location>
</feature>
<dbReference type="InterPro" id="IPR009597">
    <property type="entry name" value="DUF1206"/>
</dbReference>
<feature type="transmembrane region" description="Helical" evidence="1">
    <location>
        <begin position="38"/>
        <end position="61"/>
    </location>
</feature>
<organism evidence="3 4">
    <name type="scientific">Arthrobacter koreensis</name>
    <dbReference type="NCBI Taxonomy" id="199136"/>
    <lineage>
        <taxon>Bacteria</taxon>
        <taxon>Bacillati</taxon>
        <taxon>Actinomycetota</taxon>
        <taxon>Actinomycetes</taxon>
        <taxon>Micrococcales</taxon>
        <taxon>Micrococcaceae</taxon>
        <taxon>Arthrobacter</taxon>
    </lineage>
</organism>
<sequence length="282" mass="28890">MTAEPDRETSSGDGSETAEVLEETANSTGLDVLARSGFAVLALLHILIGAIAAGIAFGGYGQAETSGAIGPLARSEPFGPLLMWAGCISCAALALWQLAEATVRVRRAPLKKRLAKGVSSGSLVLIYGSVAATFAAFAAGRGRDSGDSTADFSAAVIDSPAGSPALGAVGALVLGIGGYFVFKGCARRFRPELRYFAHTRRGHLLNALGVAGHVGKGIALVLVGMLFIAAAINHRAEESTGLDGSLQALLDYSFGAPLILAIAAGLICYGIFALARARWGRM</sequence>